<comment type="caution">
    <text evidence="2">The sequence shown here is derived from an EMBL/GenBank/DDBJ whole genome shotgun (WGS) entry which is preliminary data.</text>
</comment>
<feature type="chain" id="PRO_5046648444" evidence="1">
    <location>
        <begin position="22"/>
        <end position="166"/>
    </location>
</feature>
<evidence type="ECO:0000256" key="1">
    <source>
        <dbReference type="SAM" id="SignalP"/>
    </source>
</evidence>
<dbReference type="InterPro" id="IPR011652">
    <property type="entry name" value="MORN_2"/>
</dbReference>
<accession>A0ABP1FDL2</accession>
<dbReference type="Gene3D" id="2.20.110.10">
    <property type="entry name" value="Histone H3 K4-specific methyltransferase SET7/9 N-terminal domain"/>
    <property type="match status" value="2"/>
</dbReference>
<protein>
    <submittedName>
        <fullName evidence="2">MORN repeat variant</fullName>
    </submittedName>
</protein>
<name>A0ABP1FDL2_9FLAO</name>
<sequence length="166" mass="19331">MRNSTLLFVILVGFLTTSLIAQEKTWYDANWQETTEDLAVYYRPEPKKIKDGYWIVDYYKSGQVQMEGFSSVNAAAEGKEKFNGLVTYFHSNGKVSHKANYKNGNLHGVRKVFYETGELKEQGKYKNGKREGVWKIFYRNGKIKEKGKYKNGEKAGVWKTFYKNTY</sequence>
<evidence type="ECO:0000313" key="2">
    <source>
        <dbReference type="EMBL" id="CAL2106429.1"/>
    </source>
</evidence>
<dbReference type="PANTHER" id="PTHR33706">
    <property type="entry name" value="MORN VARIANT REPEAT PROTEIN"/>
    <property type="match status" value="1"/>
</dbReference>
<dbReference type="RefSeq" id="WP_348738203.1">
    <property type="nucleotide sequence ID" value="NZ_CAXJRC010000014.1"/>
</dbReference>
<dbReference type="Pfam" id="PF07661">
    <property type="entry name" value="MORN_2"/>
    <property type="match status" value="3"/>
</dbReference>
<keyword evidence="3" id="KW-1185">Reference proteome</keyword>
<evidence type="ECO:0000313" key="3">
    <source>
        <dbReference type="Proteomes" id="UP001497602"/>
    </source>
</evidence>
<gene>
    <name evidence="2" type="ORF">T190115A13A_220006</name>
</gene>
<dbReference type="PANTHER" id="PTHR33706:SF1">
    <property type="entry name" value="TPR REPEAT PROTEIN"/>
    <property type="match status" value="1"/>
</dbReference>
<dbReference type="SUPFAM" id="SSF82185">
    <property type="entry name" value="Histone H3 K4-specific methyltransferase SET7/9 N-terminal domain"/>
    <property type="match status" value="1"/>
</dbReference>
<feature type="signal peptide" evidence="1">
    <location>
        <begin position="1"/>
        <end position="21"/>
    </location>
</feature>
<dbReference type="EMBL" id="CAXJRC010000014">
    <property type="protein sequence ID" value="CAL2106429.1"/>
    <property type="molecule type" value="Genomic_DNA"/>
</dbReference>
<reference evidence="2 3" key="1">
    <citation type="submission" date="2024-05" db="EMBL/GenBank/DDBJ databases">
        <authorList>
            <person name="Duchaud E."/>
        </authorList>
    </citation>
    <scope>NUCLEOTIDE SEQUENCE [LARGE SCALE GENOMIC DNA]</scope>
    <source>
        <strain evidence="2">Ena-SAMPLE-TAB-13-05-2024-13:56:06:370-140305</strain>
    </source>
</reference>
<dbReference type="Proteomes" id="UP001497602">
    <property type="component" value="Unassembled WGS sequence"/>
</dbReference>
<organism evidence="2 3">
    <name type="scientific">Tenacibaculum vairaonense</name>
    <dbReference type="NCBI Taxonomy" id="3137860"/>
    <lineage>
        <taxon>Bacteria</taxon>
        <taxon>Pseudomonadati</taxon>
        <taxon>Bacteroidota</taxon>
        <taxon>Flavobacteriia</taxon>
        <taxon>Flavobacteriales</taxon>
        <taxon>Flavobacteriaceae</taxon>
        <taxon>Tenacibaculum</taxon>
    </lineage>
</organism>
<keyword evidence="1" id="KW-0732">Signal</keyword>
<proteinExistence type="predicted"/>